<dbReference type="KEGG" id="bcai:K788_0006965"/>
<protein>
    <submittedName>
        <fullName evidence="1">Uncharacterized protein</fullName>
    </submittedName>
</protein>
<keyword evidence="1" id="KW-0614">Plasmid</keyword>
<sequence length="338" mass="37281">MNKKQFIHKKPAYFRGQLLNEEDFRDEQRYHANARYRHNLNLHGWGIVHGLEVRHGGGNEIVVSPGFAVDGRGHEIDLKHEEKLQLPSNEANAVLVVSLHYEEDEAAPAGADDSERNTRKCYGVVTVAPGVVEAAVILATIVLDDKSHVSAHAIKDTNRRHMKSLLAPGSVTADSLDAHLKRGWLRMPFRPTPLPTDIEDAPPGFRVGPTEARAHREIDKKPNTRGAAGTMAISLAPSVTRVLRLRVAGEINDARLSVELFLGGWDTGARKHVAKSILKHEIKGGPYDETWHVKEGDLHLETSTLSIEIRSEAYARVSLVAIEVTCDPALLHVADVVE</sequence>
<dbReference type="GeneID" id="69974347"/>
<evidence type="ECO:0000313" key="2">
    <source>
        <dbReference type="Proteomes" id="UP000019146"/>
    </source>
</evidence>
<proteinExistence type="predicted"/>
<dbReference type="EMBL" id="CP012748">
    <property type="protein sequence ID" value="ALL70936.1"/>
    <property type="molecule type" value="Genomic_DNA"/>
</dbReference>
<name>A0A0P0RPG2_9BURK</name>
<gene>
    <name evidence="1" type="ORF">K788_0006965</name>
</gene>
<reference evidence="1 2" key="1">
    <citation type="journal article" date="2014" name="Genome Announc.">
        <title>Draft Genome Sequence of the Haloacid-Degrading Burkholderia caribensis Strain MBA4.</title>
        <authorList>
            <person name="Pan Y."/>
            <person name="Kong K.F."/>
            <person name="Tsang J.S."/>
        </authorList>
    </citation>
    <scope>NUCLEOTIDE SEQUENCE [LARGE SCALE GENOMIC DNA]</scope>
    <source>
        <strain evidence="1 2">MBA4</strain>
        <plasmid evidence="2">Plasmid</plasmid>
    </source>
</reference>
<evidence type="ECO:0000313" key="1">
    <source>
        <dbReference type="EMBL" id="ALL70936.1"/>
    </source>
</evidence>
<accession>A0A0P0RPG2</accession>
<dbReference type="AlphaFoldDB" id="A0A0P0RPG2"/>
<organism evidence="1 2">
    <name type="scientific">Paraburkholderia caribensis MBA4</name>
    <dbReference type="NCBI Taxonomy" id="1323664"/>
    <lineage>
        <taxon>Bacteria</taxon>
        <taxon>Pseudomonadati</taxon>
        <taxon>Pseudomonadota</taxon>
        <taxon>Betaproteobacteria</taxon>
        <taxon>Burkholderiales</taxon>
        <taxon>Burkholderiaceae</taxon>
        <taxon>Paraburkholderia</taxon>
    </lineage>
</organism>
<geneLocation type="plasmid" evidence="2"/>
<dbReference type="RefSeq" id="WP_035993293.1">
    <property type="nucleotide sequence ID" value="NZ_CP012748.1"/>
</dbReference>
<dbReference type="Proteomes" id="UP000019146">
    <property type="component" value="Plasmid unnamed"/>
</dbReference>